<dbReference type="EMBL" id="JACRTI010000024">
    <property type="protein sequence ID" value="MBC8602223.1"/>
    <property type="molecule type" value="Genomic_DNA"/>
</dbReference>
<sequence>MNNIELEITGTDLSWLDVKRILYCYVLACTKQDKRYERHTVKLLTEFEEVVGEKTDGEANVLVRLGSVLLSLYRKERLKGTVEMLFRMLDSAIYRFFPDILKQDVGQLAVLIYYLRNRVGMSVRDKDMVNELNNKQNLILVLDKLNKYQEEGTTFPDSIIEELKRLQAERVCPEQTACLLEIGSDVSIVIPLRIDSPERVRNLDVLLSGLCKMKFKEIILLEADETARYKLKIDNPCVRYVFVQDDDPVFYRTRYLNQLLQMAHSPIVGIWDTDVIIPEYQIMDAVKRIHSGKAVMAYPYDGRFCALTEAQSIDFTDNGMVSELIGHIGDFQLPAGDYSVGGAFLVNKYMYLNAGGENENFYGWGPEDLERFRRIKILGLPVYRATGCLFHLHHPRNENSGFATPELEVSNRKEFLKICGMTQLELYQYIHSWTWRD</sequence>
<gene>
    <name evidence="3" type="ORF">H8784_10910</name>
</gene>
<dbReference type="Gene3D" id="3.90.550.10">
    <property type="entry name" value="Spore Coat Polysaccharide Biosynthesis Protein SpsA, Chain A"/>
    <property type="match status" value="1"/>
</dbReference>
<evidence type="ECO:0000313" key="3">
    <source>
        <dbReference type="EMBL" id="MBC8602223.1"/>
    </source>
</evidence>
<name>A0ABR7P1H5_9BACT</name>
<dbReference type="InterPro" id="IPR029044">
    <property type="entry name" value="Nucleotide-diphossugar_trans"/>
</dbReference>
<proteinExistence type="predicted"/>
<evidence type="ECO:0000256" key="1">
    <source>
        <dbReference type="ARBA" id="ARBA00022679"/>
    </source>
</evidence>
<keyword evidence="4" id="KW-1185">Reference proteome</keyword>
<reference evidence="3 4" key="1">
    <citation type="submission" date="2020-08" db="EMBL/GenBank/DDBJ databases">
        <title>Genome public.</title>
        <authorList>
            <person name="Liu C."/>
            <person name="Sun Q."/>
        </authorList>
    </citation>
    <scope>NUCLEOTIDE SEQUENCE [LARGE SCALE GENOMIC DNA]</scope>
    <source>
        <strain evidence="3 4">426_9</strain>
    </source>
</reference>
<dbReference type="RefSeq" id="WP_167451665.1">
    <property type="nucleotide sequence ID" value="NZ_JACRTI010000024.1"/>
</dbReference>
<dbReference type="Proteomes" id="UP000629596">
    <property type="component" value="Unassembled WGS sequence"/>
</dbReference>
<dbReference type="SUPFAM" id="SSF53448">
    <property type="entry name" value="Nucleotide-diphospho-sugar transferases"/>
    <property type="match status" value="1"/>
</dbReference>
<accession>A0ABR7P1H5</accession>
<evidence type="ECO:0000259" key="2">
    <source>
        <dbReference type="Pfam" id="PF02709"/>
    </source>
</evidence>
<feature type="domain" description="Galactosyltransferase C-terminal" evidence="2">
    <location>
        <begin position="340"/>
        <end position="394"/>
    </location>
</feature>
<dbReference type="InterPro" id="IPR027791">
    <property type="entry name" value="Galactosyl_T_C"/>
</dbReference>
<dbReference type="Pfam" id="PF02709">
    <property type="entry name" value="Glyco_transf_7C"/>
    <property type="match status" value="1"/>
</dbReference>
<protein>
    <recommendedName>
        <fullName evidence="2">Galactosyltransferase C-terminal domain-containing protein</fullName>
    </recommendedName>
</protein>
<keyword evidence="1" id="KW-0808">Transferase</keyword>
<comment type="caution">
    <text evidence="3">The sequence shown here is derived from an EMBL/GenBank/DDBJ whole genome shotgun (WGS) entry which is preliminary data.</text>
</comment>
<organism evidence="3 4">
    <name type="scientific">Parabacteroides acidifaciens</name>
    <dbReference type="NCBI Taxonomy" id="2290935"/>
    <lineage>
        <taxon>Bacteria</taxon>
        <taxon>Pseudomonadati</taxon>
        <taxon>Bacteroidota</taxon>
        <taxon>Bacteroidia</taxon>
        <taxon>Bacteroidales</taxon>
        <taxon>Tannerellaceae</taxon>
        <taxon>Parabacteroides</taxon>
    </lineage>
</organism>
<evidence type="ECO:0000313" key="4">
    <source>
        <dbReference type="Proteomes" id="UP000629596"/>
    </source>
</evidence>